<dbReference type="AlphaFoldDB" id="A0AAV5UV65"/>
<keyword evidence="1" id="KW-0812">Transmembrane</keyword>
<feature type="transmembrane region" description="Helical" evidence="1">
    <location>
        <begin position="298"/>
        <end position="318"/>
    </location>
</feature>
<dbReference type="EMBL" id="BTSY01000001">
    <property type="protein sequence ID" value="GMT11029.1"/>
    <property type="molecule type" value="Genomic_DNA"/>
</dbReference>
<keyword evidence="1" id="KW-0472">Membrane</keyword>
<comment type="caution">
    <text evidence="2">The sequence shown here is derived from an EMBL/GenBank/DDBJ whole genome shotgun (WGS) entry which is preliminary data.</text>
</comment>
<feature type="transmembrane region" description="Helical" evidence="1">
    <location>
        <begin position="267"/>
        <end position="286"/>
    </location>
</feature>
<dbReference type="Proteomes" id="UP001432322">
    <property type="component" value="Unassembled WGS sequence"/>
</dbReference>
<sequence length="366" mass="42331">FFDFFDGPLIKKNIAWRHTSREMGAVKVEKGKVKSNLDKKEVKWLEEAFMGTFFRLKCAMWFSLICPLIVVISAPFMPLFFSGFGSILKSEGIRVFLTLFPHWIQSTILFFRTLTRKRNPMEKKKEWKSLAENTILELSIFIVHFILLSILSIFRLVDLGEVDKEILDSDHPDLSSACVVTLLNWFVCLFFTLLSMRTTIDQTRICKNIEKSMKSAFTTKLREISEYMCFGQSVNAMAHLYTALFGLFAFSAVGCVIGLLMLEMNWFLVKTLIACLFHLWCVVSVFNHITEKRISFRLAYFIAFLLLITLFNISLFYVSALSGEFYESCVELWNNEEFDPIEFDPILIDFDAIPTGNVFLKTAKSM</sequence>
<proteinExistence type="predicted"/>
<reference evidence="2" key="1">
    <citation type="submission" date="2023-10" db="EMBL/GenBank/DDBJ databases">
        <title>Genome assembly of Pristionchus species.</title>
        <authorList>
            <person name="Yoshida K."/>
            <person name="Sommer R.J."/>
        </authorList>
    </citation>
    <scope>NUCLEOTIDE SEQUENCE</scope>
    <source>
        <strain evidence="2">RS5133</strain>
    </source>
</reference>
<keyword evidence="3" id="KW-1185">Reference proteome</keyword>
<feature type="non-terminal residue" evidence="2">
    <location>
        <position position="1"/>
    </location>
</feature>
<feature type="transmembrane region" description="Helical" evidence="1">
    <location>
        <begin position="59"/>
        <end position="81"/>
    </location>
</feature>
<evidence type="ECO:0000256" key="1">
    <source>
        <dbReference type="SAM" id="Phobius"/>
    </source>
</evidence>
<accession>A0AAV5UV65</accession>
<feature type="transmembrane region" description="Helical" evidence="1">
    <location>
        <begin position="93"/>
        <end position="114"/>
    </location>
</feature>
<evidence type="ECO:0000313" key="3">
    <source>
        <dbReference type="Proteomes" id="UP001432322"/>
    </source>
</evidence>
<evidence type="ECO:0000313" key="2">
    <source>
        <dbReference type="EMBL" id="GMT11029.1"/>
    </source>
</evidence>
<feature type="transmembrane region" description="Helical" evidence="1">
    <location>
        <begin position="174"/>
        <end position="194"/>
    </location>
</feature>
<feature type="transmembrane region" description="Helical" evidence="1">
    <location>
        <begin position="135"/>
        <end position="154"/>
    </location>
</feature>
<feature type="transmembrane region" description="Helical" evidence="1">
    <location>
        <begin position="240"/>
        <end position="261"/>
    </location>
</feature>
<gene>
    <name evidence="2" type="ORF">PFISCL1PPCAC_2326</name>
</gene>
<name>A0AAV5UV65_9BILA</name>
<organism evidence="2 3">
    <name type="scientific">Pristionchus fissidentatus</name>
    <dbReference type="NCBI Taxonomy" id="1538716"/>
    <lineage>
        <taxon>Eukaryota</taxon>
        <taxon>Metazoa</taxon>
        <taxon>Ecdysozoa</taxon>
        <taxon>Nematoda</taxon>
        <taxon>Chromadorea</taxon>
        <taxon>Rhabditida</taxon>
        <taxon>Rhabditina</taxon>
        <taxon>Diplogasteromorpha</taxon>
        <taxon>Diplogasteroidea</taxon>
        <taxon>Neodiplogasteridae</taxon>
        <taxon>Pristionchus</taxon>
    </lineage>
</organism>
<protein>
    <submittedName>
        <fullName evidence="2">Uncharacterized protein</fullName>
    </submittedName>
</protein>
<keyword evidence="1" id="KW-1133">Transmembrane helix</keyword>